<name>A0ACC1TS36_9AGAR</name>
<comment type="caution">
    <text evidence="1">The sequence shown here is derived from an EMBL/GenBank/DDBJ whole genome shotgun (WGS) entry which is preliminary data.</text>
</comment>
<reference evidence="1" key="1">
    <citation type="submission" date="2022-09" db="EMBL/GenBank/DDBJ databases">
        <title>A Global Phylogenomic Analysis of the Shiitake Genus Lentinula.</title>
        <authorList>
            <consortium name="DOE Joint Genome Institute"/>
            <person name="Sierra-Patev S."/>
            <person name="Min B."/>
            <person name="Naranjo-Ortiz M."/>
            <person name="Looney B."/>
            <person name="Konkel Z."/>
            <person name="Slot J.C."/>
            <person name="Sakamoto Y."/>
            <person name="Steenwyk J.L."/>
            <person name="Rokas A."/>
            <person name="Carro J."/>
            <person name="Camarero S."/>
            <person name="Ferreira P."/>
            <person name="Molpeceres G."/>
            <person name="Ruiz-Duenas F.J."/>
            <person name="Serrano A."/>
            <person name="Henrissat B."/>
            <person name="Drula E."/>
            <person name="Hughes K.W."/>
            <person name="Mata J.L."/>
            <person name="Ishikawa N.K."/>
            <person name="Vargas-Isla R."/>
            <person name="Ushijima S."/>
            <person name="Smith C.A."/>
            <person name="Ahrendt S."/>
            <person name="Andreopoulos W."/>
            <person name="He G."/>
            <person name="Labutti K."/>
            <person name="Lipzen A."/>
            <person name="Ng V."/>
            <person name="Riley R."/>
            <person name="Sandor L."/>
            <person name="Barry K."/>
            <person name="Martinez A.T."/>
            <person name="Xiao Y."/>
            <person name="Gibbons J.G."/>
            <person name="Terashima K."/>
            <person name="Grigoriev I.V."/>
            <person name="Hibbett D.S."/>
        </authorList>
    </citation>
    <scope>NUCLEOTIDE SEQUENCE</scope>
    <source>
        <strain evidence="1">TMI1499</strain>
    </source>
</reference>
<dbReference type="Proteomes" id="UP001163835">
    <property type="component" value="Unassembled WGS sequence"/>
</dbReference>
<evidence type="ECO:0000313" key="2">
    <source>
        <dbReference type="Proteomes" id="UP001163835"/>
    </source>
</evidence>
<keyword evidence="2" id="KW-1185">Reference proteome</keyword>
<organism evidence="1 2">
    <name type="scientific">Lentinula aff. lateritia</name>
    <dbReference type="NCBI Taxonomy" id="2804960"/>
    <lineage>
        <taxon>Eukaryota</taxon>
        <taxon>Fungi</taxon>
        <taxon>Dikarya</taxon>
        <taxon>Basidiomycota</taxon>
        <taxon>Agaricomycotina</taxon>
        <taxon>Agaricomycetes</taxon>
        <taxon>Agaricomycetidae</taxon>
        <taxon>Agaricales</taxon>
        <taxon>Marasmiineae</taxon>
        <taxon>Omphalotaceae</taxon>
        <taxon>Lentinula</taxon>
    </lineage>
</organism>
<evidence type="ECO:0000313" key="1">
    <source>
        <dbReference type="EMBL" id="KAJ3807427.1"/>
    </source>
</evidence>
<protein>
    <submittedName>
        <fullName evidence="1">Uncharacterized protein</fullName>
    </submittedName>
</protein>
<proteinExistence type="predicted"/>
<dbReference type="EMBL" id="MU795306">
    <property type="protein sequence ID" value="KAJ3807427.1"/>
    <property type="molecule type" value="Genomic_DNA"/>
</dbReference>
<accession>A0ACC1TS36</accession>
<sequence length="330" mass="37142">MPNCTKFNSWSPPQGHDSGITLVDFLMSIADLEKALREYAPMDPHATVTIDSEVSYILAILDYLHSKGMLATYNKPLIKESLETLRNSIQIRGFSMLSWGFRDFQRRARCVPLADVQPQDRKTTFLCFGSLYCFGLVDNERVVQNLKPPKNGRSTDNRRFYWMRSSRLYPSFDLRKFEQHLGTSKTSFFARLTGCSQSLVQFKDIPSTEIKAQTGPEKTDTDDQESFYFRVLLEYMAAKKIIGNYNTQTYGEMMKALELASLRAVKTNATTALEHSDDSSSSLPSGDGSTRQAAVHSSQGARSHDGGAANYPKRITVSSLLENKSFAKSR</sequence>
<gene>
    <name evidence="1" type="ORF">F5876DRAFT_79709</name>
</gene>